<evidence type="ECO:0000313" key="2">
    <source>
        <dbReference type="Proteomes" id="UP001212152"/>
    </source>
</evidence>
<comment type="caution">
    <text evidence="1">The sequence shown here is derived from an EMBL/GenBank/DDBJ whole genome shotgun (WGS) entry which is preliminary data.</text>
</comment>
<gene>
    <name evidence="1" type="ORF">HDU87_006741</name>
</gene>
<accession>A0AAD5TQF6</accession>
<dbReference type="EMBL" id="JADGJQ010000006">
    <property type="protein sequence ID" value="KAJ3183422.1"/>
    <property type="molecule type" value="Genomic_DNA"/>
</dbReference>
<name>A0AAD5TQF6_9FUNG</name>
<proteinExistence type="predicted"/>
<keyword evidence="2" id="KW-1185">Reference proteome</keyword>
<evidence type="ECO:0000313" key="1">
    <source>
        <dbReference type="EMBL" id="KAJ3183422.1"/>
    </source>
</evidence>
<dbReference type="AlphaFoldDB" id="A0AAD5TQF6"/>
<protein>
    <submittedName>
        <fullName evidence="1">Uncharacterized protein</fullName>
    </submittedName>
</protein>
<dbReference type="Proteomes" id="UP001212152">
    <property type="component" value="Unassembled WGS sequence"/>
</dbReference>
<organism evidence="1 2">
    <name type="scientific">Geranomyces variabilis</name>
    <dbReference type="NCBI Taxonomy" id="109894"/>
    <lineage>
        <taxon>Eukaryota</taxon>
        <taxon>Fungi</taxon>
        <taxon>Fungi incertae sedis</taxon>
        <taxon>Chytridiomycota</taxon>
        <taxon>Chytridiomycota incertae sedis</taxon>
        <taxon>Chytridiomycetes</taxon>
        <taxon>Spizellomycetales</taxon>
        <taxon>Powellomycetaceae</taxon>
        <taxon>Geranomyces</taxon>
    </lineage>
</organism>
<sequence length="279" mass="31352">MSVLLQLERSVPAPLHRLESNEFAGPTPSAVRNVEYGIDDDDLTIVPTPAHNFTAYGLSLFLPKHEIHLWNRSMFPHGRCFQFVEVGYTLPEGLAVVYDGEVRLKCWDGKEDRLEKRSGREQFRHYSLVTAARMSESEYRIKLSEAFSMPQVMPCRILAGAEKSAEVHMPEWRGRRACVDGEVLAIADAAELYIETAKLLSPAFAVNIILLYQLVTDDVAQVSFAQVLASSLWSRTAFHLLGLAERVESHNSRGVRYLANGDTIAARHEWDPDVPYGAH</sequence>
<reference evidence="1" key="1">
    <citation type="submission" date="2020-05" db="EMBL/GenBank/DDBJ databases">
        <title>Phylogenomic resolution of chytrid fungi.</title>
        <authorList>
            <person name="Stajich J.E."/>
            <person name="Amses K."/>
            <person name="Simmons R."/>
            <person name="Seto K."/>
            <person name="Myers J."/>
            <person name="Bonds A."/>
            <person name="Quandt C.A."/>
            <person name="Barry K."/>
            <person name="Liu P."/>
            <person name="Grigoriev I."/>
            <person name="Longcore J.E."/>
            <person name="James T.Y."/>
        </authorList>
    </citation>
    <scope>NUCLEOTIDE SEQUENCE</scope>
    <source>
        <strain evidence="1">JEL0379</strain>
    </source>
</reference>